<sequence length="43" mass="5162">MIAEDIHGRVLPYFILTMYWYLDRKCSITTGECWQFVHIAPRS</sequence>
<protein>
    <submittedName>
        <fullName evidence="1">Uncharacterized protein</fullName>
    </submittedName>
</protein>
<evidence type="ECO:0000313" key="1">
    <source>
        <dbReference type="EMBL" id="JAI02246.1"/>
    </source>
</evidence>
<organism evidence="1">
    <name type="scientific">Anguilla anguilla</name>
    <name type="common">European freshwater eel</name>
    <name type="synonym">Muraena anguilla</name>
    <dbReference type="NCBI Taxonomy" id="7936"/>
    <lineage>
        <taxon>Eukaryota</taxon>
        <taxon>Metazoa</taxon>
        <taxon>Chordata</taxon>
        <taxon>Craniata</taxon>
        <taxon>Vertebrata</taxon>
        <taxon>Euteleostomi</taxon>
        <taxon>Actinopterygii</taxon>
        <taxon>Neopterygii</taxon>
        <taxon>Teleostei</taxon>
        <taxon>Anguilliformes</taxon>
        <taxon>Anguillidae</taxon>
        <taxon>Anguilla</taxon>
    </lineage>
</organism>
<reference evidence="1" key="1">
    <citation type="submission" date="2014-11" db="EMBL/GenBank/DDBJ databases">
        <authorList>
            <person name="Amaro Gonzalez C."/>
        </authorList>
    </citation>
    <scope>NUCLEOTIDE SEQUENCE</scope>
</reference>
<accession>A0A0E9XKA9</accession>
<dbReference type="AlphaFoldDB" id="A0A0E9XKA9"/>
<reference evidence="1" key="2">
    <citation type="journal article" date="2015" name="Fish Shellfish Immunol.">
        <title>Early steps in the European eel (Anguilla anguilla)-Vibrio vulnificus interaction in the gills: Role of the RtxA13 toxin.</title>
        <authorList>
            <person name="Callol A."/>
            <person name="Pajuelo D."/>
            <person name="Ebbesson L."/>
            <person name="Teles M."/>
            <person name="MacKenzie S."/>
            <person name="Amaro C."/>
        </authorList>
    </citation>
    <scope>NUCLEOTIDE SEQUENCE</scope>
</reference>
<dbReference type="EMBL" id="GBXM01006332">
    <property type="protein sequence ID" value="JAI02246.1"/>
    <property type="molecule type" value="Transcribed_RNA"/>
</dbReference>
<name>A0A0E9XKA9_ANGAN</name>
<proteinExistence type="predicted"/>